<name>A0ABD5WBY4_9EURY</name>
<accession>A0ABD5WBY4</accession>
<dbReference type="InterPro" id="IPR001296">
    <property type="entry name" value="Glyco_trans_1"/>
</dbReference>
<organism evidence="4 5">
    <name type="scientific">Halobaculum lipolyticum</name>
    <dbReference type="NCBI Taxonomy" id="3032001"/>
    <lineage>
        <taxon>Archaea</taxon>
        <taxon>Methanobacteriati</taxon>
        <taxon>Methanobacteriota</taxon>
        <taxon>Stenosarchaea group</taxon>
        <taxon>Halobacteria</taxon>
        <taxon>Halobacteriales</taxon>
        <taxon>Haloferacaceae</taxon>
        <taxon>Halobaculum</taxon>
    </lineage>
</organism>
<dbReference type="EC" id="2.4.-.-" evidence="4"/>
<keyword evidence="4" id="KW-0808">Transferase</keyword>
<evidence type="ECO:0000313" key="4">
    <source>
        <dbReference type="EMBL" id="MFC7069990.1"/>
    </source>
</evidence>
<reference evidence="4 5" key="1">
    <citation type="journal article" date="2019" name="Int. J. Syst. Evol. Microbiol.">
        <title>The Global Catalogue of Microorganisms (GCM) 10K type strain sequencing project: providing services to taxonomists for standard genome sequencing and annotation.</title>
        <authorList>
            <consortium name="The Broad Institute Genomics Platform"/>
            <consortium name="The Broad Institute Genome Sequencing Center for Infectious Disease"/>
            <person name="Wu L."/>
            <person name="Ma J."/>
        </authorList>
    </citation>
    <scope>NUCLEOTIDE SEQUENCE [LARGE SCALE GENOMIC DNA]</scope>
    <source>
        <strain evidence="4 5">DT31</strain>
    </source>
</reference>
<feature type="domain" description="Glycosyl transferase family 1" evidence="2">
    <location>
        <begin position="205"/>
        <end position="385"/>
    </location>
</feature>
<dbReference type="RefSeq" id="WP_284032904.1">
    <property type="nucleotide sequence ID" value="NZ_CP126154.1"/>
</dbReference>
<dbReference type="GeneID" id="81124800"/>
<sequence>MGETGDGTDSIDSTGSTDSADRADSVDSTGDGGLAVALVVPGDPGTTSGGFRYDRRLVAGLREADASVRVFSVPWRRYPLGVVDTLGLATRVPAGLREADVVVVDELAHSGTAGLVRRLRRDGTPVVALVHHLRCAEGGRLAPVARRLERLFLRGCSAAVCVSPATERDVRPLVPPGFRTHVAQPPADQFAPDVTPADVARRAHESPLRVVALGSLVPRKGHETLLRALAGLDAATTASASAPASASASAPAPADGDRIDWRLAVVGPEPDPEHAAAVRALAADLGVADRVAFRGRLPGDDLAEVLRESHVLALPSTYEGFGMAYLEGMGFGLPAVASAAGGADAVVTDGVDGVLVEPGDVAAVRDALATLATDRDRLASMGRAALDRFDAHPEWTDTVAGIRAFLAGVVESEGVTDGG</sequence>
<dbReference type="Proteomes" id="UP001596461">
    <property type="component" value="Unassembled WGS sequence"/>
</dbReference>
<dbReference type="Pfam" id="PF13579">
    <property type="entry name" value="Glyco_trans_4_4"/>
    <property type="match status" value="1"/>
</dbReference>
<feature type="region of interest" description="Disordered" evidence="1">
    <location>
        <begin position="1"/>
        <end position="28"/>
    </location>
</feature>
<evidence type="ECO:0000259" key="3">
    <source>
        <dbReference type="Pfam" id="PF13579"/>
    </source>
</evidence>
<evidence type="ECO:0000259" key="2">
    <source>
        <dbReference type="Pfam" id="PF00534"/>
    </source>
</evidence>
<proteinExistence type="predicted"/>
<protein>
    <submittedName>
        <fullName evidence="4">Glycosyltransferase family 4 protein</fullName>
        <ecNumber evidence="4">2.4.-.-</ecNumber>
    </submittedName>
</protein>
<dbReference type="GO" id="GO:0016757">
    <property type="term" value="F:glycosyltransferase activity"/>
    <property type="evidence" value="ECO:0007669"/>
    <property type="project" value="UniProtKB-KW"/>
</dbReference>
<dbReference type="CDD" id="cd03801">
    <property type="entry name" value="GT4_PimA-like"/>
    <property type="match status" value="1"/>
</dbReference>
<feature type="compositionally biased region" description="Low complexity" evidence="1">
    <location>
        <begin position="1"/>
        <end position="18"/>
    </location>
</feature>
<dbReference type="EMBL" id="JBHTAH010000007">
    <property type="protein sequence ID" value="MFC7069990.1"/>
    <property type="molecule type" value="Genomic_DNA"/>
</dbReference>
<dbReference type="SUPFAM" id="SSF53756">
    <property type="entry name" value="UDP-Glycosyltransferase/glycogen phosphorylase"/>
    <property type="match status" value="1"/>
</dbReference>
<keyword evidence="5" id="KW-1185">Reference proteome</keyword>
<dbReference type="Pfam" id="PF00534">
    <property type="entry name" value="Glycos_transf_1"/>
    <property type="match status" value="1"/>
</dbReference>
<feature type="domain" description="Glycosyltransferase subfamily 4-like N-terminal" evidence="3">
    <location>
        <begin position="33"/>
        <end position="182"/>
    </location>
</feature>
<evidence type="ECO:0000313" key="5">
    <source>
        <dbReference type="Proteomes" id="UP001596461"/>
    </source>
</evidence>
<evidence type="ECO:0000256" key="1">
    <source>
        <dbReference type="SAM" id="MobiDB-lite"/>
    </source>
</evidence>
<dbReference type="InterPro" id="IPR028098">
    <property type="entry name" value="Glyco_trans_4-like_N"/>
</dbReference>
<dbReference type="PANTHER" id="PTHR12526">
    <property type="entry name" value="GLYCOSYLTRANSFERASE"/>
    <property type="match status" value="1"/>
</dbReference>
<comment type="caution">
    <text evidence="4">The sequence shown here is derived from an EMBL/GenBank/DDBJ whole genome shotgun (WGS) entry which is preliminary data.</text>
</comment>
<gene>
    <name evidence="4" type="ORF">ACFQL9_10080</name>
</gene>
<dbReference type="Gene3D" id="3.40.50.2000">
    <property type="entry name" value="Glycogen Phosphorylase B"/>
    <property type="match status" value="2"/>
</dbReference>
<dbReference type="AlphaFoldDB" id="A0ABD5WBY4"/>
<keyword evidence="4" id="KW-0328">Glycosyltransferase</keyword>